<keyword evidence="4" id="KW-0234">DNA repair</keyword>
<sequence>MSLRFKSGETPELRAAMEALFAADPDLRRARQVAGALPDRSRAPGLKSLMMLIVEQQVSVASARAIWARVEAGTKPFSARRYLDHDEEALRGFGLSRPKMVYTRALAQAVTDGDLPLRRLKSMTDAEAMAALTAVKGIGRWTAEVYLLFALQRPDIFPAGDLALQAAAQDLKGLPARPDENQLAAMAEAWRPHRGVAARLLWRYYGVTRRRADPVSV</sequence>
<dbReference type="SMART" id="SM00478">
    <property type="entry name" value="ENDO3c"/>
    <property type="match status" value="1"/>
</dbReference>
<evidence type="ECO:0000313" key="7">
    <source>
        <dbReference type="Proteomes" id="UP000229498"/>
    </source>
</evidence>
<dbReference type="InterPro" id="IPR011257">
    <property type="entry name" value="DNA_glycosylase"/>
</dbReference>
<dbReference type="GO" id="GO:0005737">
    <property type="term" value="C:cytoplasm"/>
    <property type="evidence" value="ECO:0007669"/>
    <property type="project" value="TreeGrafter"/>
</dbReference>
<dbReference type="Gene3D" id="1.10.1670.40">
    <property type="match status" value="1"/>
</dbReference>
<dbReference type="GO" id="GO:0006307">
    <property type="term" value="P:DNA alkylation repair"/>
    <property type="evidence" value="ECO:0007669"/>
    <property type="project" value="TreeGrafter"/>
</dbReference>
<dbReference type="GO" id="GO:0043916">
    <property type="term" value="F:DNA-7-methylguanine glycosylase activity"/>
    <property type="evidence" value="ECO:0007669"/>
    <property type="project" value="TreeGrafter"/>
</dbReference>
<organism evidence="6 7">
    <name type="scientific">Minwuia thermotolerans</name>
    <dbReference type="NCBI Taxonomy" id="2056226"/>
    <lineage>
        <taxon>Bacteria</taxon>
        <taxon>Pseudomonadati</taxon>
        <taxon>Pseudomonadota</taxon>
        <taxon>Alphaproteobacteria</taxon>
        <taxon>Minwuiales</taxon>
        <taxon>Minwuiaceae</taxon>
        <taxon>Minwuia</taxon>
    </lineage>
</organism>
<gene>
    <name evidence="6" type="ORF">CVT23_02675</name>
</gene>
<dbReference type="Gene3D" id="1.10.340.30">
    <property type="entry name" value="Hypothetical protein, domain 2"/>
    <property type="match status" value="1"/>
</dbReference>
<dbReference type="PANTHER" id="PTHR43003">
    <property type="entry name" value="DNA-3-METHYLADENINE GLYCOSYLASE"/>
    <property type="match status" value="1"/>
</dbReference>
<dbReference type="InterPro" id="IPR003265">
    <property type="entry name" value="HhH-GPD_domain"/>
</dbReference>
<dbReference type="EC" id="3.2.2.21" evidence="2"/>
<dbReference type="GO" id="GO:0008725">
    <property type="term" value="F:DNA-3-methyladenine glycosylase activity"/>
    <property type="evidence" value="ECO:0007669"/>
    <property type="project" value="TreeGrafter"/>
</dbReference>
<feature type="domain" description="HhH-GPD" evidence="5">
    <location>
        <begin position="61"/>
        <end position="206"/>
    </location>
</feature>
<evidence type="ECO:0000313" key="6">
    <source>
        <dbReference type="EMBL" id="PJK31157.1"/>
    </source>
</evidence>
<reference evidence="6 7" key="1">
    <citation type="submission" date="2017-11" db="EMBL/GenBank/DDBJ databases">
        <title>Draft genome sequence of Rhizobiales bacterium SY3-13.</title>
        <authorList>
            <person name="Sun C."/>
        </authorList>
    </citation>
    <scope>NUCLEOTIDE SEQUENCE [LARGE SCALE GENOMIC DNA]</scope>
    <source>
        <strain evidence="6 7">SY3-13</strain>
    </source>
</reference>
<dbReference type="SUPFAM" id="SSF48150">
    <property type="entry name" value="DNA-glycosylase"/>
    <property type="match status" value="1"/>
</dbReference>
<dbReference type="CDD" id="cd00056">
    <property type="entry name" value="ENDO3c"/>
    <property type="match status" value="1"/>
</dbReference>
<accession>A0A2M9G614</accession>
<evidence type="ECO:0000256" key="1">
    <source>
        <dbReference type="ARBA" id="ARBA00000086"/>
    </source>
</evidence>
<comment type="catalytic activity">
    <reaction evidence="1">
        <text>Hydrolysis of alkylated DNA, releasing 3-methyladenine, 3-methylguanine, 7-methylguanine and 7-methyladenine.</text>
        <dbReference type="EC" id="3.2.2.21"/>
    </reaction>
</comment>
<evidence type="ECO:0000256" key="2">
    <source>
        <dbReference type="ARBA" id="ARBA00012000"/>
    </source>
</evidence>
<comment type="caution">
    <text evidence="6">The sequence shown here is derived from an EMBL/GenBank/DDBJ whole genome shotgun (WGS) entry which is preliminary data.</text>
</comment>
<dbReference type="Proteomes" id="UP000229498">
    <property type="component" value="Unassembled WGS sequence"/>
</dbReference>
<keyword evidence="3" id="KW-0227">DNA damage</keyword>
<evidence type="ECO:0000256" key="3">
    <source>
        <dbReference type="ARBA" id="ARBA00022763"/>
    </source>
</evidence>
<evidence type="ECO:0000256" key="4">
    <source>
        <dbReference type="ARBA" id="ARBA00023204"/>
    </source>
</evidence>
<dbReference type="GO" id="GO:0032993">
    <property type="term" value="C:protein-DNA complex"/>
    <property type="evidence" value="ECO:0007669"/>
    <property type="project" value="TreeGrafter"/>
</dbReference>
<dbReference type="AlphaFoldDB" id="A0A2M9G614"/>
<dbReference type="RefSeq" id="WP_109796225.1">
    <property type="nucleotide sequence ID" value="NZ_PHIG01000007.1"/>
</dbReference>
<dbReference type="Pfam" id="PF00730">
    <property type="entry name" value="HhH-GPD"/>
    <property type="match status" value="1"/>
</dbReference>
<dbReference type="InterPro" id="IPR051912">
    <property type="entry name" value="Alkylbase_DNA_Glycosylase/TA"/>
</dbReference>
<proteinExistence type="predicted"/>
<name>A0A2M9G614_9PROT</name>
<protein>
    <recommendedName>
        <fullName evidence="2">DNA-3-methyladenine glycosylase II</fullName>
        <ecNumber evidence="2">3.2.2.21</ecNumber>
    </recommendedName>
</protein>
<dbReference type="GO" id="GO:0032131">
    <property type="term" value="F:alkylated DNA binding"/>
    <property type="evidence" value="ECO:0007669"/>
    <property type="project" value="TreeGrafter"/>
</dbReference>
<dbReference type="OrthoDB" id="9811249at2"/>
<evidence type="ECO:0000259" key="5">
    <source>
        <dbReference type="SMART" id="SM00478"/>
    </source>
</evidence>
<keyword evidence="7" id="KW-1185">Reference proteome</keyword>
<dbReference type="PANTHER" id="PTHR43003:SF5">
    <property type="entry name" value="DNA-3-METHYLADENINE GLYCOSYLASE"/>
    <property type="match status" value="1"/>
</dbReference>
<dbReference type="GO" id="GO:0006285">
    <property type="term" value="P:base-excision repair, AP site formation"/>
    <property type="evidence" value="ECO:0007669"/>
    <property type="project" value="TreeGrafter"/>
</dbReference>
<dbReference type="EMBL" id="PHIG01000007">
    <property type="protein sequence ID" value="PJK31157.1"/>
    <property type="molecule type" value="Genomic_DNA"/>
</dbReference>